<feature type="transmembrane region" description="Helical" evidence="1">
    <location>
        <begin position="20"/>
        <end position="42"/>
    </location>
</feature>
<evidence type="ECO:0000256" key="1">
    <source>
        <dbReference type="SAM" id="Phobius"/>
    </source>
</evidence>
<keyword evidence="1" id="KW-0472">Membrane</keyword>
<organism evidence="2 3">
    <name type="scientific">Hanamia caeni</name>
    <dbReference type="NCBI Taxonomy" id="2294116"/>
    <lineage>
        <taxon>Bacteria</taxon>
        <taxon>Pseudomonadati</taxon>
        <taxon>Bacteroidota</taxon>
        <taxon>Chitinophagia</taxon>
        <taxon>Chitinophagales</taxon>
        <taxon>Chitinophagaceae</taxon>
        <taxon>Hanamia</taxon>
    </lineage>
</organism>
<evidence type="ECO:0000313" key="2">
    <source>
        <dbReference type="EMBL" id="RNI37964.1"/>
    </source>
</evidence>
<keyword evidence="3" id="KW-1185">Reference proteome</keyword>
<gene>
    <name evidence="2" type="ORF">EFY79_06950</name>
</gene>
<comment type="caution">
    <text evidence="2">The sequence shown here is derived from an EMBL/GenBank/DDBJ whole genome shotgun (WGS) entry which is preliminary data.</text>
</comment>
<keyword evidence="1" id="KW-0812">Transmembrane</keyword>
<keyword evidence="1" id="KW-1133">Transmembrane helix</keyword>
<reference evidence="2 3" key="1">
    <citation type="submission" date="2018-11" db="EMBL/GenBank/DDBJ databases">
        <title>Draft genome sequence of Ferruginibacter sp. BO-59.</title>
        <authorList>
            <person name="Im W.T."/>
        </authorList>
    </citation>
    <scope>NUCLEOTIDE SEQUENCE [LARGE SCALE GENOMIC DNA]</scope>
    <source>
        <strain evidence="2 3">BO-59</strain>
    </source>
</reference>
<sequence length="79" mass="9011">MKTEISNYSGTVLEIVNQIGYSLKVLIIGLFIPFAFVFGITYKRHDNTALKSTNITKENPENHLVNTVYLNKDYSIRNS</sequence>
<dbReference type="RefSeq" id="WP_123119953.1">
    <property type="nucleotide sequence ID" value="NZ_RJJR01000004.1"/>
</dbReference>
<dbReference type="Proteomes" id="UP000267223">
    <property type="component" value="Unassembled WGS sequence"/>
</dbReference>
<accession>A0A3M9NJN3</accession>
<name>A0A3M9NJN3_9BACT</name>
<dbReference type="EMBL" id="RJJR01000004">
    <property type="protein sequence ID" value="RNI37964.1"/>
    <property type="molecule type" value="Genomic_DNA"/>
</dbReference>
<evidence type="ECO:0000313" key="3">
    <source>
        <dbReference type="Proteomes" id="UP000267223"/>
    </source>
</evidence>
<proteinExistence type="predicted"/>
<dbReference type="AlphaFoldDB" id="A0A3M9NJN3"/>
<protein>
    <submittedName>
        <fullName evidence="2">Uncharacterized protein</fullName>
    </submittedName>
</protein>